<dbReference type="SMART" id="SM00471">
    <property type="entry name" value="HDc"/>
    <property type="match status" value="1"/>
</dbReference>
<feature type="domain" description="HD-GYP" evidence="2">
    <location>
        <begin position="105"/>
        <end position="294"/>
    </location>
</feature>
<gene>
    <name evidence="3" type="ORF">J34TS1_46740</name>
</gene>
<evidence type="ECO:0000313" key="4">
    <source>
        <dbReference type="Proteomes" id="UP000682811"/>
    </source>
</evidence>
<dbReference type="PANTHER" id="PTHR43155:SF2">
    <property type="entry name" value="CYCLIC DI-GMP PHOSPHODIESTERASE PA4108"/>
    <property type="match status" value="1"/>
</dbReference>
<evidence type="ECO:0000259" key="2">
    <source>
        <dbReference type="PROSITE" id="PS51832"/>
    </source>
</evidence>
<dbReference type="InterPro" id="IPR003607">
    <property type="entry name" value="HD/PDEase_dom"/>
</dbReference>
<dbReference type="InterPro" id="IPR006674">
    <property type="entry name" value="HD_domain"/>
</dbReference>
<name>A0A919YFQ6_9BACL</name>
<reference evidence="3 4" key="1">
    <citation type="submission" date="2021-03" db="EMBL/GenBank/DDBJ databases">
        <title>Antimicrobial resistance genes in bacteria isolated from Japanese honey, and their potential for conferring macrolide and lincosamide resistance in the American foulbrood pathogen Paenibacillus larvae.</title>
        <authorList>
            <person name="Okamoto M."/>
            <person name="Kumagai M."/>
            <person name="Kanamori H."/>
            <person name="Takamatsu D."/>
        </authorList>
    </citation>
    <scope>NUCLEOTIDE SEQUENCE [LARGE SCALE GENOMIC DNA]</scope>
    <source>
        <strain evidence="3 4">J34TS1</strain>
    </source>
</reference>
<dbReference type="AlphaFoldDB" id="A0A919YFQ6"/>
<evidence type="ECO:0000259" key="1">
    <source>
        <dbReference type="PROSITE" id="PS51831"/>
    </source>
</evidence>
<dbReference type="PANTHER" id="PTHR43155">
    <property type="entry name" value="CYCLIC DI-GMP PHOSPHODIESTERASE PA4108-RELATED"/>
    <property type="match status" value="1"/>
</dbReference>
<comment type="caution">
    <text evidence="3">The sequence shown here is derived from an EMBL/GenBank/DDBJ whole genome shotgun (WGS) entry which is preliminary data.</text>
</comment>
<accession>A0A919YFQ6</accession>
<dbReference type="Gene3D" id="1.10.3210.10">
    <property type="entry name" value="Hypothetical protein af1432"/>
    <property type="match status" value="1"/>
</dbReference>
<dbReference type="Proteomes" id="UP000682811">
    <property type="component" value="Unassembled WGS sequence"/>
</dbReference>
<dbReference type="InterPro" id="IPR037522">
    <property type="entry name" value="HD_GYP_dom"/>
</dbReference>
<dbReference type="Pfam" id="PF13487">
    <property type="entry name" value="HD_5"/>
    <property type="match status" value="1"/>
</dbReference>
<dbReference type="EMBL" id="BORT01000026">
    <property type="protein sequence ID" value="GIO49909.1"/>
    <property type="molecule type" value="Genomic_DNA"/>
</dbReference>
<protein>
    <submittedName>
        <fullName evidence="3">C-di-GMP phosphodiesterase</fullName>
    </submittedName>
</protein>
<organism evidence="3 4">
    <name type="scientific">Paenibacillus azoreducens</name>
    <dbReference type="NCBI Taxonomy" id="116718"/>
    <lineage>
        <taxon>Bacteria</taxon>
        <taxon>Bacillati</taxon>
        <taxon>Bacillota</taxon>
        <taxon>Bacilli</taxon>
        <taxon>Bacillales</taxon>
        <taxon>Paenibacillaceae</taxon>
        <taxon>Paenibacillus</taxon>
    </lineage>
</organism>
<proteinExistence type="predicted"/>
<dbReference type="RefSeq" id="WP_212980255.1">
    <property type="nucleotide sequence ID" value="NZ_AP025343.1"/>
</dbReference>
<feature type="domain" description="HD" evidence="1">
    <location>
        <begin position="127"/>
        <end position="242"/>
    </location>
</feature>
<evidence type="ECO:0000313" key="3">
    <source>
        <dbReference type="EMBL" id="GIO49909.1"/>
    </source>
</evidence>
<sequence length="344" mass="38249">MRYVSIDNVEPGQFLGKTIYSGNGTVLLSGGVQLTVYMISTLNRIGVTMLYIQDPLYEDVETDDMLSEATKQGIIQEMSSAFEAIRSGKEWNTQMIGTSVENLLQDVIGNKELLVQLTDIQTSDNSQYIHAMNVCLLSSVMGINMGLNYQQLKELASGALLHDIGKSGMTEEDEILPGLRTHHTWRGFEKLKNKREFGLLVAHVALQHHERVDGAGLPRGLAGDEIHLYAKIVSAADTYDRLIHPALPEEKALLPHEACEEMMAMSEKQLDYEVLLQFNRIISIYPNGTAVRLSTRETGVVVRQHRGLPGRPVVRIVRGEAGNFDVKELDLAQETTVFIEAVLT</sequence>
<dbReference type="CDD" id="cd00077">
    <property type="entry name" value="HDc"/>
    <property type="match status" value="1"/>
</dbReference>
<keyword evidence="4" id="KW-1185">Reference proteome</keyword>
<dbReference type="PROSITE" id="PS51831">
    <property type="entry name" value="HD"/>
    <property type="match status" value="1"/>
</dbReference>
<dbReference type="SUPFAM" id="SSF109604">
    <property type="entry name" value="HD-domain/PDEase-like"/>
    <property type="match status" value="1"/>
</dbReference>
<dbReference type="PROSITE" id="PS51832">
    <property type="entry name" value="HD_GYP"/>
    <property type="match status" value="1"/>
</dbReference>